<evidence type="ECO:0000313" key="2">
    <source>
        <dbReference type="EMBL" id="KIT17369.1"/>
    </source>
</evidence>
<reference evidence="2 3" key="1">
    <citation type="submission" date="2015-02" db="EMBL/GenBank/DDBJ databases">
        <title>Genome Sequence of Jannaschia aquimarina DSM28248, a member of the Roseobacter clade.</title>
        <authorList>
            <person name="Voget S."/>
            <person name="Daniel R."/>
        </authorList>
    </citation>
    <scope>NUCLEOTIDE SEQUENCE [LARGE SCALE GENOMIC DNA]</scope>
    <source>
        <strain evidence="2 3">GSW-M26</strain>
    </source>
</reference>
<dbReference type="AlphaFoldDB" id="A0A0D1EIE4"/>
<keyword evidence="3" id="KW-1185">Reference proteome</keyword>
<dbReference type="RefSeq" id="WP_052500768.1">
    <property type="nucleotide sequence ID" value="NZ_FZPF01000001.1"/>
</dbReference>
<comment type="caution">
    <text evidence="2">The sequence shown here is derived from an EMBL/GenBank/DDBJ whole genome shotgun (WGS) entry which is preliminary data.</text>
</comment>
<gene>
    <name evidence="2" type="ORF">jaqu_08580</name>
</gene>
<dbReference type="OrthoDB" id="5120525at2"/>
<feature type="domain" description="Pyridoxamine 5'-phosphate oxidase Alr4036 family FMN-binding" evidence="1">
    <location>
        <begin position="18"/>
        <end position="100"/>
    </location>
</feature>
<dbReference type="Pfam" id="PF12766">
    <property type="entry name" value="Pyridox_oxase_2"/>
    <property type="match status" value="1"/>
</dbReference>
<dbReference type="InterPro" id="IPR012349">
    <property type="entry name" value="Split_barrel_FMN-bd"/>
</dbReference>
<name>A0A0D1EIE4_9RHOB</name>
<dbReference type="SUPFAM" id="SSF50475">
    <property type="entry name" value="FMN-binding split barrel"/>
    <property type="match status" value="1"/>
</dbReference>
<dbReference type="Proteomes" id="UP000032232">
    <property type="component" value="Unassembled WGS sequence"/>
</dbReference>
<dbReference type="Gene3D" id="2.30.110.10">
    <property type="entry name" value="Electron Transport, Fmn-binding Protein, Chain A"/>
    <property type="match status" value="1"/>
</dbReference>
<evidence type="ECO:0000259" key="1">
    <source>
        <dbReference type="Pfam" id="PF12766"/>
    </source>
</evidence>
<dbReference type="GO" id="GO:0010181">
    <property type="term" value="F:FMN binding"/>
    <property type="evidence" value="ECO:0007669"/>
    <property type="project" value="InterPro"/>
</dbReference>
<dbReference type="InterPro" id="IPR024624">
    <property type="entry name" value="Pyridox_Oxase_Alr4036_FMN-bd"/>
</dbReference>
<dbReference type="PATRIC" id="fig|935700.4.peg.903"/>
<accession>A0A0D1EIE4</accession>
<proteinExistence type="predicted"/>
<dbReference type="EMBL" id="JYFE01000019">
    <property type="protein sequence ID" value="KIT17369.1"/>
    <property type="molecule type" value="Genomic_DNA"/>
</dbReference>
<protein>
    <submittedName>
        <fullName evidence="2">Pyridoxamine 5'-phosphate oxidase</fullName>
    </submittedName>
</protein>
<sequence length="179" mass="20155">MSDGWASLDRLEDHLWSRIERACSVSDDPWRLVALATIGQKGPQVRTVALRACDRSARAVEMHTDARTPKARQIGIDPRAQILLWDPNTQEQLRLSLDVEIVRGDRDRWSRIPEASRGNYGTDPTPGTPIAHQDAFDRTPALERHAALVGRIVEIDAVNLSSDPHLRAQWNGMWVWVAP</sequence>
<evidence type="ECO:0000313" key="3">
    <source>
        <dbReference type="Proteomes" id="UP000032232"/>
    </source>
</evidence>
<organism evidence="2 3">
    <name type="scientific">Jannaschia aquimarina</name>
    <dbReference type="NCBI Taxonomy" id="935700"/>
    <lineage>
        <taxon>Bacteria</taxon>
        <taxon>Pseudomonadati</taxon>
        <taxon>Pseudomonadota</taxon>
        <taxon>Alphaproteobacteria</taxon>
        <taxon>Rhodobacterales</taxon>
        <taxon>Roseobacteraceae</taxon>
        <taxon>Jannaschia</taxon>
    </lineage>
</organism>
<dbReference type="STRING" id="935700.jaqu_08580"/>